<dbReference type="GO" id="GO:0003755">
    <property type="term" value="F:peptidyl-prolyl cis-trans isomerase activity"/>
    <property type="evidence" value="ECO:0007669"/>
    <property type="project" value="InterPro"/>
</dbReference>
<dbReference type="PROSITE" id="PS50072">
    <property type="entry name" value="CSA_PPIASE_2"/>
    <property type="match status" value="1"/>
</dbReference>
<evidence type="ECO:0000256" key="5">
    <source>
        <dbReference type="ARBA" id="ARBA00022777"/>
    </source>
</evidence>
<dbReference type="PANTHER" id="PTHR43289">
    <property type="entry name" value="MITOGEN-ACTIVATED PROTEIN KINASE KINASE KINASE 20-RELATED"/>
    <property type="match status" value="1"/>
</dbReference>
<evidence type="ECO:0000256" key="6">
    <source>
        <dbReference type="ARBA" id="ARBA00022840"/>
    </source>
</evidence>
<comment type="caution">
    <text evidence="12">The sequence shown here is derived from an EMBL/GenBank/DDBJ whole genome shotgun (WGS) entry which is preliminary data.</text>
</comment>
<evidence type="ECO:0000256" key="4">
    <source>
        <dbReference type="ARBA" id="ARBA00022741"/>
    </source>
</evidence>
<dbReference type="AlphaFoldDB" id="A0A848KWF6"/>
<dbReference type="EC" id="2.7.11.1" evidence="1"/>
<accession>A0A848KWF6</accession>
<keyword evidence="6 7" id="KW-0067">ATP-binding</keyword>
<feature type="compositionally biased region" description="Polar residues" evidence="8">
    <location>
        <begin position="408"/>
        <end position="428"/>
    </location>
</feature>
<name>A0A848KWF6_9ACTN</name>
<keyword evidence="2" id="KW-0723">Serine/threonine-protein kinase</keyword>
<evidence type="ECO:0000313" key="12">
    <source>
        <dbReference type="EMBL" id="NMO01205.1"/>
    </source>
</evidence>
<feature type="compositionally biased region" description="Low complexity" evidence="8">
    <location>
        <begin position="355"/>
        <end position="388"/>
    </location>
</feature>
<keyword evidence="13" id="KW-1185">Reference proteome</keyword>
<keyword evidence="9" id="KW-0472">Membrane</keyword>
<dbReference type="InterPro" id="IPR011009">
    <property type="entry name" value="Kinase-like_dom_sf"/>
</dbReference>
<dbReference type="InterPro" id="IPR000719">
    <property type="entry name" value="Prot_kinase_dom"/>
</dbReference>
<dbReference type="PROSITE" id="PS00107">
    <property type="entry name" value="PROTEIN_KINASE_ATP"/>
    <property type="match status" value="1"/>
</dbReference>
<feature type="domain" description="Protein kinase" evidence="10">
    <location>
        <begin position="15"/>
        <end position="267"/>
    </location>
</feature>
<feature type="compositionally biased region" description="Gly residues" evidence="8">
    <location>
        <begin position="445"/>
        <end position="457"/>
    </location>
</feature>
<feature type="region of interest" description="Disordered" evidence="8">
    <location>
        <begin position="508"/>
        <end position="527"/>
    </location>
</feature>
<keyword evidence="4 7" id="KW-0547">Nucleotide-binding</keyword>
<evidence type="ECO:0000256" key="1">
    <source>
        <dbReference type="ARBA" id="ARBA00012513"/>
    </source>
</evidence>
<dbReference type="EMBL" id="JABBNB010000007">
    <property type="protein sequence ID" value="NMO01205.1"/>
    <property type="molecule type" value="Genomic_DNA"/>
</dbReference>
<evidence type="ECO:0000256" key="7">
    <source>
        <dbReference type="PROSITE-ProRule" id="PRU10141"/>
    </source>
</evidence>
<dbReference type="GO" id="GO:0004674">
    <property type="term" value="F:protein serine/threonine kinase activity"/>
    <property type="evidence" value="ECO:0007669"/>
    <property type="project" value="UniProtKB-KW"/>
</dbReference>
<feature type="domain" description="PPIase cyclophilin-type" evidence="11">
    <location>
        <begin position="568"/>
        <end position="736"/>
    </location>
</feature>
<dbReference type="CDD" id="cd14014">
    <property type="entry name" value="STKc_PknB_like"/>
    <property type="match status" value="1"/>
</dbReference>
<gene>
    <name evidence="12" type="ORF">HH308_08240</name>
</gene>
<dbReference type="Gene3D" id="3.30.200.20">
    <property type="entry name" value="Phosphorylase Kinase, domain 1"/>
    <property type="match status" value="1"/>
</dbReference>
<feature type="compositionally biased region" description="Polar residues" evidence="8">
    <location>
        <begin position="343"/>
        <end position="354"/>
    </location>
</feature>
<sequence>MTEESSRVGSTLGPYRVDALIGRGGMGEVYQAYDTVKDRTVALKLLSPHLVDNEEFRSRFMTESRTAARLSEPHIIPIHDFGEIDGLLFIDMRLVEGQDLRTILKKGPIPPARAANIVGQIANALDAAHKHGLVHRDVKPDNILIDENDFAYLVDFGIAHGMGDTSMTMAGTALGSLAYMAPERFGDEQAGPAADTYSLACVLYESLTGRQPFVGSSTESLITAHLTKQPPMTGIALDPVIAYGMGKDPASRYGSTKEFARAISRALATMPPVAQNSVITPPRPHTGPPQSGGFAQSGPPRQTGWPTSGPPQQAPIRQVFPGAGAVGPQGSSGPQFASGPGPSAQSGATQSGPAQSGPAQSGSTQSGSGQSGPFGQSGSSGPQFASGPLGRQSGPHGASGPQGFYGSSGPQATSGPQGSGPQATSGPQFASDPQRFGSGPQAQPGPGGFGPPTGGTGAPAYFTGAPNNSGAQGLPPKPKGTNTRKIAIIASVALLVIVLGTVGIIVATSGGSDPTPPTSTGPSSSTIAGSTVACTYRSVPAKGPTSPQPPTQQPNTGTTLIDIDTSQGQLNLTLNHAMAPCNAGAVVSLAKNGYYDNTTCHRLSSDGTLLICGDPTGTQAGSPGWANIDEFPKNLTASGGNDSKGRALVTYPRGTVALVNSDPTERSNASNGTAAGTLIFFMKPANIAPIYSVVGTIDDASLTILDRVATGGITPDKGTTEYGRPNTPVVISTATVK</sequence>
<dbReference type="InterPro" id="IPR017441">
    <property type="entry name" value="Protein_kinase_ATP_BS"/>
</dbReference>
<keyword evidence="5 12" id="KW-0418">Kinase</keyword>
<dbReference type="Pfam" id="PF00069">
    <property type="entry name" value="Pkinase"/>
    <property type="match status" value="1"/>
</dbReference>
<dbReference type="RefSeq" id="WP_170193720.1">
    <property type="nucleotide sequence ID" value="NZ_JABBNB010000007.1"/>
</dbReference>
<dbReference type="Proteomes" id="UP000550729">
    <property type="component" value="Unassembled WGS sequence"/>
</dbReference>
<evidence type="ECO:0000256" key="2">
    <source>
        <dbReference type="ARBA" id="ARBA00022527"/>
    </source>
</evidence>
<evidence type="ECO:0000259" key="10">
    <source>
        <dbReference type="PROSITE" id="PS50011"/>
    </source>
</evidence>
<evidence type="ECO:0000313" key="13">
    <source>
        <dbReference type="Proteomes" id="UP000550729"/>
    </source>
</evidence>
<proteinExistence type="predicted"/>
<dbReference type="PROSITE" id="PS00108">
    <property type="entry name" value="PROTEIN_KINASE_ST"/>
    <property type="match status" value="1"/>
</dbReference>
<dbReference type="InterPro" id="IPR002130">
    <property type="entry name" value="Cyclophilin-type_PPIase_dom"/>
</dbReference>
<protein>
    <recommendedName>
        <fullName evidence="1">non-specific serine/threonine protein kinase</fullName>
        <ecNumber evidence="1">2.7.11.1</ecNumber>
    </recommendedName>
</protein>
<keyword evidence="9" id="KW-1133">Transmembrane helix</keyword>
<dbReference type="Pfam" id="PF00160">
    <property type="entry name" value="Pro_isomerase"/>
    <property type="match status" value="1"/>
</dbReference>
<dbReference type="FunFam" id="1.10.510.10:FF:000021">
    <property type="entry name" value="Serine/threonine protein kinase"/>
    <property type="match status" value="1"/>
</dbReference>
<feature type="region of interest" description="Disordered" evidence="8">
    <location>
        <begin position="537"/>
        <end position="557"/>
    </location>
</feature>
<feature type="region of interest" description="Disordered" evidence="8">
    <location>
        <begin position="275"/>
        <end position="480"/>
    </location>
</feature>
<dbReference type="SMART" id="SM00220">
    <property type="entry name" value="S_TKc"/>
    <property type="match status" value="1"/>
</dbReference>
<evidence type="ECO:0000256" key="8">
    <source>
        <dbReference type="SAM" id="MobiDB-lite"/>
    </source>
</evidence>
<dbReference type="SUPFAM" id="SSF56112">
    <property type="entry name" value="Protein kinase-like (PK-like)"/>
    <property type="match status" value="1"/>
</dbReference>
<keyword evidence="3" id="KW-0808">Transferase</keyword>
<feature type="transmembrane region" description="Helical" evidence="9">
    <location>
        <begin position="486"/>
        <end position="507"/>
    </location>
</feature>
<dbReference type="PROSITE" id="PS50011">
    <property type="entry name" value="PROTEIN_KINASE_DOM"/>
    <property type="match status" value="1"/>
</dbReference>
<dbReference type="FunFam" id="3.30.200.20:FF:000348">
    <property type="entry name" value="Serine/threonine protein kinase"/>
    <property type="match status" value="1"/>
</dbReference>
<reference evidence="12 13" key="1">
    <citation type="submission" date="2020-04" db="EMBL/GenBank/DDBJ databases">
        <title>Gordonia sp. nov. TBRC 11910.</title>
        <authorList>
            <person name="Suriyachadkun C."/>
        </authorList>
    </citation>
    <scope>NUCLEOTIDE SEQUENCE [LARGE SCALE GENOMIC DNA]</scope>
    <source>
        <strain evidence="12 13">TBRC 11910</strain>
    </source>
</reference>
<evidence type="ECO:0000256" key="3">
    <source>
        <dbReference type="ARBA" id="ARBA00022679"/>
    </source>
</evidence>
<dbReference type="SUPFAM" id="SSF50891">
    <property type="entry name" value="Cyclophilin-like"/>
    <property type="match status" value="1"/>
</dbReference>
<keyword evidence="9" id="KW-0812">Transmembrane</keyword>
<organism evidence="12 13">
    <name type="scientific">Gordonia asplenii</name>
    <dbReference type="NCBI Taxonomy" id="2725283"/>
    <lineage>
        <taxon>Bacteria</taxon>
        <taxon>Bacillati</taxon>
        <taxon>Actinomycetota</taxon>
        <taxon>Actinomycetes</taxon>
        <taxon>Mycobacteriales</taxon>
        <taxon>Gordoniaceae</taxon>
        <taxon>Gordonia</taxon>
    </lineage>
</organism>
<dbReference type="GO" id="GO:0005524">
    <property type="term" value="F:ATP binding"/>
    <property type="evidence" value="ECO:0007669"/>
    <property type="project" value="UniProtKB-UniRule"/>
</dbReference>
<evidence type="ECO:0000256" key="9">
    <source>
        <dbReference type="SAM" id="Phobius"/>
    </source>
</evidence>
<dbReference type="PANTHER" id="PTHR43289:SF6">
    <property type="entry name" value="SERINE_THREONINE-PROTEIN KINASE NEKL-3"/>
    <property type="match status" value="1"/>
</dbReference>
<feature type="binding site" evidence="7">
    <location>
        <position position="44"/>
    </location>
    <ligand>
        <name>ATP</name>
        <dbReference type="ChEBI" id="CHEBI:30616"/>
    </ligand>
</feature>
<evidence type="ECO:0000259" key="11">
    <source>
        <dbReference type="PROSITE" id="PS50072"/>
    </source>
</evidence>
<dbReference type="Gene3D" id="2.40.100.10">
    <property type="entry name" value="Cyclophilin-like"/>
    <property type="match status" value="1"/>
</dbReference>
<dbReference type="InterPro" id="IPR029000">
    <property type="entry name" value="Cyclophilin-like_dom_sf"/>
</dbReference>
<dbReference type="InterPro" id="IPR008271">
    <property type="entry name" value="Ser/Thr_kinase_AS"/>
</dbReference>
<dbReference type="Gene3D" id="1.10.510.10">
    <property type="entry name" value="Transferase(Phosphotransferase) domain 1"/>
    <property type="match status" value="1"/>
</dbReference>